<dbReference type="InterPro" id="IPR025591">
    <property type="entry name" value="RloB"/>
</dbReference>
<accession>A0ABQ4ADC5</accession>
<evidence type="ECO:0000313" key="1">
    <source>
        <dbReference type="EMBL" id="GIE38459.1"/>
    </source>
</evidence>
<gene>
    <name evidence="1" type="ORF">Alo02nite_13570</name>
</gene>
<sequence length="210" mass="23652">MNARRRGGKPLGRTAGKRPELRTVVVFCEGRNSEPDYVNGLKRLPHVIRNTALNIEIHPKQGTPLTLVRMAAERFKDPEVDECWCLFDVEWPKHHPHLAEAIDLAKRAGVRFAVSNPCFELWLMLHHADHTQFLDTARAESESRRLDGRKGKSIDAAAYMPLRKAAAERAARLEKRHLRDRTTFPGDNPSSGMFRFLDAVEGDGAIPADG</sequence>
<protein>
    <recommendedName>
        <fullName evidence="3">RloB-like protein</fullName>
    </recommendedName>
</protein>
<dbReference type="Pfam" id="PF13707">
    <property type="entry name" value="RloB"/>
    <property type="match status" value="1"/>
</dbReference>
<dbReference type="EMBL" id="BOMP01000020">
    <property type="protein sequence ID" value="GIE38459.1"/>
    <property type="molecule type" value="Genomic_DNA"/>
</dbReference>
<name>A0ABQ4ADC5_9ACTN</name>
<reference evidence="1 2" key="1">
    <citation type="submission" date="2021-01" db="EMBL/GenBank/DDBJ databases">
        <title>Whole genome shotgun sequence of Actinoplanes lobatus NBRC 12513.</title>
        <authorList>
            <person name="Komaki H."/>
            <person name="Tamura T."/>
        </authorList>
    </citation>
    <scope>NUCLEOTIDE SEQUENCE [LARGE SCALE GENOMIC DNA]</scope>
    <source>
        <strain evidence="1 2">NBRC 12513</strain>
    </source>
</reference>
<evidence type="ECO:0000313" key="2">
    <source>
        <dbReference type="Proteomes" id="UP000631312"/>
    </source>
</evidence>
<organism evidence="1 2">
    <name type="scientific">Actinoplanes lobatus</name>
    <dbReference type="NCBI Taxonomy" id="113568"/>
    <lineage>
        <taxon>Bacteria</taxon>
        <taxon>Bacillati</taxon>
        <taxon>Actinomycetota</taxon>
        <taxon>Actinomycetes</taxon>
        <taxon>Micromonosporales</taxon>
        <taxon>Micromonosporaceae</taxon>
        <taxon>Actinoplanes</taxon>
    </lineage>
</organism>
<dbReference type="Proteomes" id="UP000631312">
    <property type="component" value="Unassembled WGS sequence"/>
</dbReference>
<comment type="caution">
    <text evidence="1">The sequence shown here is derived from an EMBL/GenBank/DDBJ whole genome shotgun (WGS) entry which is preliminary data.</text>
</comment>
<proteinExistence type="predicted"/>
<keyword evidence="2" id="KW-1185">Reference proteome</keyword>
<evidence type="ECO:0008006" key="3">
    <source>
        <dbReference type="Google" id="ProtNLM"/>
    </source>
</evidence>